<dbReference type="InterPro" id="IPR058595">
    <property type="entry name" value="Avidin-like"/>
</dbReference>
<dbReference type="Proteomes" id="UP001240150">
    <property type="component" value="Chromosome"/>
</dbReference>
<sequence length="107" mass="11659">MIDYDGRRFRKPGDASGTVATYHQQGDVIWADFSGGEVRRGSITGIRQSDGTLHLGYTMVLNNGEVICGRSLNTPITSGDGPLRLRETWERYGPHAGTGVSYLEEVG</sequence>
<organism evidence="1 2">
    <name type="scientific">Actinoplanes oblitus</name>
    <dbReference type="NCBI Taxonomy" id="3040509"/>
    <lineage>
        <taxon>Bacteria</taxon>
        <taxon>Bacillati</taxon>
        <taxon>Actinomycetota</taxon>
        <taxon>Actinomycetes</taxon>
        <taxon>Micromonosporales</taxon>
        <taxon>Micromonosporaceae</taxon>
        <taxon>Actinoplanes</taxon>
    </lineage>
</organism>
<proteinExistence type="predicted"/>
<reference evidence="1 2" key="1">
    <citation type="submission" date="2023-06" db="EMBL/GenBank/DDBJ databases">
        <authorList>
            <person name="Yushchuk O."/>
            <person name="Binda E."/>
            <person name="Ruckert-Reed C."/>
            <person name="Fedorenko V."/>
            <person name="Kalinowski J."/>
            <person name="Marinelli F."/>
        </authorList>
    </citation>
    <scope>NUCLEOTIDE SEQUENCE [LARGE SCALE GENOMIC DNA]</scope>
    <source>
        <strain evidence="1 2">NRRL 3884</strain>
    </source>
</reference>
<accession>A0ABY8WDK1</accession>
<keyword evidence="2" id="KW-1185">Reference proteome</keyword>
<evidence type="ECO:0000313" key="2">
    <source>
        <dbReference type="Proteomes" id="UP001240150"/>
    </source>
</evidence>
<dbReference type="RefSeq" id="WP_284916273.1">
    <property type="nucleotide sequence ID" value="NZ_CP126980.1"/>
</dbReference>
<dbReference type="Pfam" id="PF26421">
    <property type="entry name" value="Avidin_like"/>
    <property type="match status" value="1"/>
</dbReference>
<name>A0ABY8WDK1_9ACTN</name>
<evidence type="ECO:0000313" key="1">
    <source>
        <dbReference type="EMBL" id="WIM95007.1"/>
    </source>
</evidence>
<evidence type="ECO:0008006" key="3">
    <source>
        <dbReference type="Google" id="ProtNLM"/>
    </source>
</evidence>
<protein>
    <recommendedName>
        <fullName evidence="3">N-acetylglutamate synthase</fullName>
    </recommendedName>
</protein>
<gene>
    <name evidence="1" type="ORF">ACTOB_007068</name>
</gene>
<dbReference type="EMBL" id="CP126980">
    <property type="protein sequence ID" value="WIM95007.1"/>
    <property type="molecule type" value="Genomic_DNA"/>
</dbReference>